<sequence length="248" mass="28257">MSILNLAIMVNDTETVVLVLEEAAETAERSPIRDTVIQDATRPLWTKWFSWAIGKNRLEIARRMLRVAGIPSYLNQEDRYLDKLLLLAIERCRGADMATLLLEHGADPEFCENGDTPLHLAAGEGNKERSRIPLMEATSHRDMDTIKLFLQSPRLILNQRDYWGEIALHKIISKGRPDIAELMLTWNGIETDQRVFKGHTPLMVCLLNMAGTADMSPYLSLFKKLLMREGIDVESFQRDHATIVSERL</sequence>
<gene>
    <name evidence="3" type="ORF">TRIREDRAFT_103193</name>
</gene>
<dbReference type="AlphaFoldDB" id="G0R6X5"/>
<dbReference type="PANTHER" id="PTHR24189">
    <property type="entry name" value="MYOTROPHIN"/>
    <property type="match status" value="1"/>
</dbReference>
<dbReference type="Pfam" id="PF12796">
    <property type="entry name" value="Ank_2"/>
    <property type="match status" value="1"/>
</dbReference>
<keyword evidence="2" id="KW-0040">ANK repeat</keyword>
<evidence type="ECO:0000313" key="4">
    <source>
        <dbReference type="Proteomes" id="UP000008984"/>
    </source>
</evidence>
<proteinExistence type="predicted"/>
<protein>
    <submittedName>
        <fullName evidence="3">Predicted protein</fullName>
    </submittedName>
</protein>
<evidence type="ECO:0000256" key="1">
    <source>
        <dbReference type="ARBA" id="ARBA00022737"/>
    </source>
</evidence>
<dbReference type="InterPro" id="IPR050745">
    <property type="entry name" value="Multifunctional_regulatory"/>
</dbReference>
<accession>G0R6X5</accession>
<dbReference type="OrthoDB" id="7464126at2759"/>
<evidence type="ECO:0000256" key="2">
    <source>
        <dbReference type="ARBA" id="ARBA00023043"/>
    </source>
</evidence>
<evidence type="ECO:0000313" key="3">
    <source>
        <dbReference type="EMBL" id="EGR53051.1"/>
    </source>
</evidence>
<dbReference type="PANTHER" id="PTHR24189:SF50">
    <property type="entry name" value="ANKYRIN REPEAT AND SOCS BOX PROTEIN 2"/>
    <property type="match status" value="1"/>
</dbReference>
<dbReference type="Pfam" id="PF00023">
    <property type="entry name" value="Ank"/>
    <property type="match status" value="1"/>
</dbReference>
<dbReference type="HOGENOM" id="CLU_1120295_0_0_1"/>
<dbReference type="eggNOG" id="KOG2319">
    <property type="taxonomic scope" value="Eukaryota"/>
</dbReference>
<dbReference type="InterPro" id="IPR036770">
    <property type="entry name" value="Ankyrin_rpt-contain_sf"/>
</dbReference>
<dbReference type="Proteomes" id="UP000008984">
    <property type="component" value="Unassembled WGS sequence"/>
</dbReference>
<dbReference type="VEuPathDB" id="FungiDB:TRIREDRAFT_103193"/>
<name>G0R6X5_HYPJQ</name>
<dbReference type="Gene3D" id="1.25.40.20">
    <property type="entry name" value="Ankyrin repeat-containing domain"/>
    <property type="match status" value="2"/>
</dbReference>
<organism evidence="4">
    <name type="scientific">Hypocrea jecorina (strain QM6a)</name>
    <name type="common">Trichoderma reesei</name>
    <dbReference type="NCBI Taxonomy" id="431241"/>
    <lineage>
        <taxon>Eukaryota</taxon>
        <taxon>Fungi</taxon>
        <taxon>Dikarya</taxon>
        <taxon>Ascomycota</taxon>
        <taxon>Pezizomycotina</taxon>
        <taxon>Sordariomycetes</taxon>
        <taxon>Hypocreomycetidae</taxon>
        <taxon>Hypocreales</taxon>
        <taxon>Hypocreaceae</taxon>
        <taxon>Trichoderma</taxon>
    </lineage>
</organism>
<dbReference type="EMBL" id="GL985056">
    <property type="protein sequence ID" value="EGR53051.1"/>
    <property type="molecule type" value="Genomic_DNA"/>
</dbReference>
<dbReference type="SUPFAM" id="SSF48403">
    <property type="entry name" value="Ankyrin repeat"/>
    <property type="match status" value="1"/>
</dbReference>
<dbReference type="InterPro" id="IPR002110">
    <property type="entry name" value="Ankyrin_rpt"/>
</dbReference>
<reference evidence="3 4" key="1">
    <citation type="journal article" date="2008" name="Nat. Biotechnol.">
        <title>Genome sequencing and analysis of the biomass-degrading fungus Trichoderma reesei (syn. Hypocrea jecorina).</title>
        <authorList>
            <person name="Martinez D."/>
            <person name="Berka R.M."/>
            <person name="Henrissat B."/>
            <person name="Saloheimo M."/>
            <person name="Arvas M."/>
            <person name="Baker S.E."/>
            <person name="Chapman J."/>
            <person name="Chertkov O."/>
            <person name="Coutinho P.M."/>
            <person name="Cullen D."/>
            <person name="Danchin E.G."/>
            <person name="Grigoriev I.V."/>
            <person name="Harris P."/>
            <person name="Jackson M."/>
            <person name="Kubicek C.P."/>
            <person name="Han C.S."/>
            <person name="Ho I."/>
            <person name="Larrondo L.F."/>
            <person name="de Leon A.L."/>
            <person name="Magnuson J.K."/>
            <person name="Merino S."/>
            <person name="Misra M."/>
            <person name="Nelson B."/>
            <person name="Putnam N."/>
            <person name="Robbertse B."/>
            <person name="Salamov A.A."/>
            <person name="Schmoll M."/>
            <person name="Terry A."/>
            <person name="Thayer N."/>
            <person name="Westerholm-Parvinen A."/>
            <person name="Schoch C.L."/>
            <person name="Yao J."/>
            <person name="Barabote R."/>
            <person name="Nelson M.A."/>
            <person name="Detter C."/>
            <person name="Bruce D."/>
            <person name="Kuske C.R."/>
            <person name="Xie G."/>
            <person name="Richardson P."/>
            <person name="Rokhsar D.S."/>
            <person name="Lucas S.M."/>
            <person name="Rubin E.M."/>
            <person name="Dunn-Coleman N."/>
            <person name="Ward M."/>
            <person name="Brettin T.S."/>
        </authorList>
    </citation>
    <scope>NUCLEOTIDE SEQUENCE [LARGE SCALE GENOMIC DNA]</scope>
    <source>
        <strain evidence="3 4">QM6a</strain>
    </source>
</reference>
<dbReference type="RefSeq" id="XP_006961866.1">
    <property type="nucleotide sequence ID" value="XM_006961804.1"/>
</dbReference>
<keyword evidence="1" id="KW-0677">Repeat</keyword>
<dbReference type="GeneID" id="18480592"/>
<dbReference type="KEGG" id="tre:TRIREDRAFT_103193"/>
<keyword evidence="4" id="KW-1185">Reference proteome</keyword>